<dbReference type="OrthoDB" id="870892at2"/>
<dbReference type="InterPro" id="IPR007055">
    <property type="entry name" value="BON_dom"/>
</dbReference>
<dbReference type="SMART" id="SM00749">
    <property type="entry name" value="BON"/>
    <property type="match status" value="3"/>
</dbReference>
<dbReference type="PANTHER" id="PTHR34606">
    <property type="entry name" value="BON DOMAIN-CONTAINING PROTEIN"/>
    <property type="match status" value="1"/>
</dbReference>
<feature type="domain" description="BON" evidence="2">
    <location>
        <begin position="77"/>
        <end position="144"/>
    </location>
</feature>
<proteinExistence type="predicted"/>
<accession>A0A4Q0M9R7</accession>
<dbReference type="EMBL" id="RYFI01000020">
    <property type="protein sequence ID" value="RXF69894.1"/>
    <property type="molecule type" value="Genomic_DNA"/>
</dbReference>
<evidence type="ECO:0000256" key="1">
    <source>
        <dbReference type="ARBA" id="ARBA00022729"/>
    </source>
</evidence>
<evidence type="ECO:0000259" key="2">
    <source>
        <dbReference type="PROSITE" id="PS50914"/>
    </source>
</evidence>
<feature type="domain" description="BON" evidence="2">
    <location>
        <begin position="2"/>
        <end position="70"/>
    </location>
</feature>
<name>A0A4Q0M9R7_9HYPH</name>
<feature type="domain" description="BON" evidence="2">
    <location>
        <begin position="147"/>
        <end position="215"/>
    </location>
</feature>
<dbReference type="Proteomes" id="UP000289708">
    <property type="component" value="Unassembled WGS sequence"/>
</dbReference>
<sequence>MTDKYLRSLVVEELEFEPSIDAEHIGVAVENGVVTLSGHVGSYAEKVAAEQAVKRVKGVSAIAQEIEVRYPNDKKTADDEIAKRAVQIISWHAQVPESVKVKVEKGWVTLTGKVDWQYQRQAAESAVRKLTGVVGVSNLIDLADAAKAIDVKQKIEQALKRNAELDVNAIRVSVAGGKVSLEGKVHTWYERNLAERAAWSAAGVKSVDDKISIAV</sequence>
<dbReference type="AlphaFoldDB" id="A0A4Q0M9R7"/>
<dbReference type="RefSeq" id="WP_128778869.1">
    <property type="nucleotide sequence ID" value="NZ_RYFI01000020.1"/>
</dbReference>
<reference evidence="3 4" key="1">
    <citation type="submission" date="2018-12" db="EMBL/GenBank/DDBJ databases">
        <title>bacterium Hansschlegelia zhihuaiae S113.</title>
        <authorList>
            <person name="He J."/>
        </authorList>
    </citation>
    <scope>NUCLEOTIDE SEQUENCE [LARGE SCALE GENOMIC DNA]</scope>
    <source>
        <strain evidence="3 4">S 113</strain>
    </source>
</reference>
<gene>
    <name evidence="3" type="ORF">EK403_18120</name>
</gene>
<protein>
    <submittedName>
        <fullName evidence="3">BON domain-containing protein</fullName>
    </submittedName>
</protein>
<dbReference type="InterPro" id="IPR014004">
    <property type="entry name" value="Transpt-assoc_nodulatn_dom_bac"/>
</dbReference>
<organism evidence="3 4">
    <name type="scientific">Hansschlegelia zhihuaiae</name>
    <dbReference type="NCBI Taxonomy" id="405005"/>
    <lineage>
        <taxon>Bacteria</taxon>
        <taxon>Pseudomonadati</taxon>
        <taxon>Pseudomonadota</taxon>
        <taxon>Alphaproteobacteria</taxon>
        <taxon>Hyphomicrobiales</taxon>
        <taxon>Methylopilaceae</taxon>
        <taxon>Hansschlegelia</taxon>
    </lineage>
</organism>
<keyword evidence="4" id="KW-1185">Reference proteome</keyword>
<dbReference type="InterPro" id="IPR051686">
    <property type="entry name" value="Lipoprotein_DolP"/>
</dbReference>
<evidence type="ECO:0000313" key="3">
    <source>
        <dbReference type="EMBL" id="RXF69894.1"/>
    </source>
</evidence>
<dbReference type="Gene3D" id="3.30.1340.30">
    <property type="match status" value="3"/>
</dbReference>
<dbReference type="Pfam" id="PF04972">
    <property type="entry name" value="BON"/>
    <property type="match status" value="3"/>
</dbReference>
<keyword evidence="1" id="KW-0732">Signal</keyword>
<evidence type="ECO:0000313" key="4">
    <source>
        <dbReference type="Proteomes" id="UP000289708"/>
    </source>
</evidence>
<dbReference type="PANTHER" id="PTHR34606:SF4">
    <property type="entry name" value="OUTER MEMBRANE LIPOPROTEIN DOLP"/>
    <property type="match status" value="1"/>
</dbReference>
<comment type="caution">
    <text evidence="3">The sequence shown here is derived from an EMBL/GenBank/DDBJ whole genome shotgun (WGS) entry which is preliminary data.</text>
</comment>
<dbReference type="PROSITE" id="PS50914">
    <property type="entry name" value="BON"/>
    <property type="match status" value="3"/>
</dbReference>